<accession>A0A0F9MWW8</accession>
<dbReference type="EMBL" id="LAZR01009252">
    <property type="protein sequence ID" value="KKM73742.1"/>
    <property type="molecule type" value="Genomic_DNA"/>
</dbReference>
<organism evidence="1">
    <name type="scientific">marine sediment metagenome</name>
    <dbReference type="NCBI Taxonomy" id="412755"/>
    <lineage>
        <taxon>unclassified sequences</taxon>
        <taxon>metagenomes</taxon>
        <taxon>ecological metagenomes</taxon>
    </lineage>
</organism>
<gene>
    <name evidence="1" type="ORF">LCGC14_1407390</name>
</gene>
<name>A0A0F9MWW8_9ZZZZ</name>
<proteinExistence type="predicted"/>
<comment type="caution">
    <text evidence="1">The sequence shown here is derived from an EMBL/GenBank/DDBJ whole genome shotgun (WGS) entry which is preliminary data.</text>
</comment>
<protein>
    <submittedName>
        <fullName evidence="1">Uncharacterized protein</fullName>
    </submittedName>
</protein>
<dbReference type="AlphaFoldDB" id="A0A0F9MWW8"/>
<evidence type="ECO:0000313" key="1">
    <source>
        <dbReference type="EMBL" id="KKM73742.1"/>
    </source>
</evidence>
<reference evidence="1" key="1">
    <citation type="journal article" date="2015" name="Nature">
        <title>Complex archaea that bridge the gap between prokaryotes and eukaryotes.</title>
        <authorList>
            <person name="Spang A."/>
            <person name="Saw J.H."/>
            <person name="Jorgensen S.L."/>
            <person name="Zaremba-Niedzwiedzka K."/>
            <person name="Martijn J."/>
            <person name="Lind A.E."/>
            <person name="van Eijk R."/>
            <person name="Schleper C."/>
            <person name="Guy L."/>
            <person name="Ettema T.J."/>
        </authorList>
    </citation>
    <scope>NUCLEOTIDE SEQUENCE</scope>
</reference>
<sequence length="147" mass="16370">MRTYVTLNDGGTVKHDIDGSLLHCQKVVYSIHGRLNIKRVQFRVGGRWIDSPYLVNPLSAIEKGRGARLVTKLDGLGGQLYRSRFHLINSLTTAVDDCDCRLGTVDMGTEDSGRRIVDVFGLDDLRHVSVTWTTTEFGNTEATFSLI</sequence>